<evidence type="ECO:0000256" key="2">
    <source>
        <dbReference type="ARBA" id="ARBA00012438"/>
    </source>
</evidence>
<dbReference type="RefSeq" id="WP_173808377.1">
    <property type="nucleotide sequence ID" value="NZ_JABSNP010000002.1"/>
</dbReference>
<dbReference type="PRINTS" id="PR00344">
    <property type="entry name" value="BCTRLSENSOR"/>
</dbReference>
<dbReference type="PROSITE" id="PS50110">
    <property type="entry name" value="RESPONSE_REGULATORY"/>
    <property type="match status" value="1"/>
</dbReference>
<dbReference type="SMART" id="SM00388">
    <property type="entry name" value="HisKA"/>
    <property type="match status" value="1"/>
</dbReference>
<dbReference type="EC" id="2.7.13.3" evidence="2"/>
<dbReference type="InterPro" id="IPR003594">
    <property type="entry name" value="HATPase_dom"/>
</dbReference>
<dbReference type="Gene3D" id="3.40.50.2300">
    <property type="match status" value="1"/>
</dbReference>
<feature type="domain" description="PAC" evidence="9">
    <location>
        <begin position="382"/>
        <end position="446"/>
    </location>
</feature>
<dbReference type="InterPro" id="IPR003661">
    <property type="entry name" value="HisK_dim/P_dom"/>
</dbReference>
<keyword evidence="4" id="KW-0902">Two-component regulatory system</keyword>
<dbReference type="InterPro" id="IPR000014">
    <property type="entry name" value="PAS"/>
</dbReference>
<feature type="domain" description="Histidine kinase" evidence="7">
    <location>
        <begin position="464"/>
        <end position="686"/>
    </location>
</feature>
<dbReference type="GO" id="GO:0016301">
    <property type="term" value="F:kinase activity"/>
    <property type="evidence" value="ECO:0007669"/>
    <property type="project" value="UniProtKB-KW"/>
</dbReference>
<keyword evidence="10" id="KW-0808">Transferase</keyword>
<dbReference type="Pfam" id="PF08448">
    <property type="entry name" value="PAS_4"/>
    <property type="match status" value="2"/>
</dbReference>
<evidence type="ECO:0000256" key="4">
    <source>
        <dbReference type="ARBA" id="ARBA00023012"/>
    </source>
</evidence>
<dbReference type="InterPro" id="IPR005467">
    <property type="entry name" value="His_kinase_dom"/>
</dbReference>
<evidence type="ECO:0000313" key="11">
    <source>
        <dbReference type="Proteomes" id="UP000779507"/>
    </source>
</evidence>
<dbReference type="InterPro" id="IPR000700">
    <property type="entry name" value="PAS-assoc_C"/>
</dbReference>
<evidence type="ECO:0000256" key="3">
    <source>
        <dbReference type="ARBA" id="ARBA00022553"/>
    </source>
</evidence>
<dbReference type="InterPro" id="IPR013656">
    <property type="entry name" value="PAS_4"/>
</dbReference>
<dbReference type="InterPro" id="IPR035965">
    <property type="entry name" value="PAS-like_dom_sf"/>
</dbReference>
<evidence type="ECO:0000256" key="1">
    <source>
        <dbReference type="ARBA" id="ARBA00000085"/>
    </source>
</evidence>
<dbReference type="CDD" id="cd16922">
    <property type="entry name" value="HATPase_EvgS-ArcB-TorS-like"/>
    <property type="match status" value="1"/>
</dbReference>
<comment type="catalytic activity">
    <reaction evidence="1">
        <text>ATP + protein L-histidine = ADP + protein N-phospho-L-histidine.</text>
        <dbReference type="EC" id="2.7.13.3"/>
    </reaction>
</comment>
<feature type="modified residue" description="4-aspartylphosphate" evidence="5">
    <location>
        <position position="760"/>
    </location>
</feature>
<dbReference type="Pfam" id="PF00512">
    <property type="entry name" value="HisKA"/>
    <property type="match status" value="1"/>
</dbReference>
<dbReference type="InterPro" id="IPR001789">
    <property type="entry name" value="Sig_transdc_resp-reg_receiver"/>
</dbReference>
<sequence>MVPSPSSNPALTGAARLAVARARARRAEARLKATEARLAAAEARLRAADLLLAEARQTAQRHEDELLAVVQTLPVGLLLLDNKREVRLINRHYQQLFGLTKDASSPDARTNAVGIVPIEHLFADPEAFMADAQDRDHANQSTFNDDYALVDGRIFSFDYLVLPGADAGRLVCCRDVTDQRLAARQLAEQRAFYEDVLTRLPMAVSVLDADLRYRFINAAAEPTPEVRAALLGRTIPEGYTIRGRSPLLAEQRQQRVEAALRQRREVTWDEKLTYATGERHWLGAAQPLFGPDGALRVVVISGVDITDRLRVEQKMVQQREFYETILNELPVDIAVFDAGQRYLFANPASFADPVVREQIIGMTDREYVAYRQRPAELALQREQVFDQVLRQRADVVWEETVQGLAGVQQKMRRLRPVFGADGALRMVVGSGIDITERYLAEQELYRAKLAAEQATRARETFLANMSHEIRTPMNAVLGMAGLLARNTALTAQQHGFVAAIRTSGQHLLGVLNNVLDVAKITSAGLELEHAPFDLEATLAAAVQMLAHPAAEKGLALTLAPPGLPQPWVLGDALRLSQVLLNLLGNALKFTERGGVALRTWRRAETATALTVGFAVADTGMGIPPDKQETIFDSFAQASSDTTRRFGGTGLGLTISGGLVERLGGRLLVCSVPGHGSTFGFTLTFAKTAAPAAAPAAPEPAAAAAERARGLRVLLVEDHEMNRQLVQYVLEHHGLAVDSATDGATALAQFARARYDVVLMDIKMPDMSGVEVTTRMRRDPDRARARTPIIALTANTAQSEYDKYLAAGMNDCLAKPFEADELLHKIVAVQ</sequence>
<dbReference type="InterPro" id="IPR036097">
    <property type="entry name" value="HisK_dim/P_sf"/>
</dbReference>
<protein>
    <recommendedName>
        <fullName evidence="2">histidine kinase</fullName>
        <ecNumber evidence="2">2.7.13.3</ecNumber>
    </recommendedName>
</protein>
<dbReference type="Gene3D" id="3.30.565.10">
    <property type="entry name" value="Histidine kinase-like ATPase, C-terminal domain"/>
    <property type="match status" value="1"/>
</dbReference>
<name>A0ABX2FKE0_9BACT</name>
<keyword evidence="11" id="KW-1185">Reference proteome</keyword>
<dbReference type="PROSITE" id="PS50113">
    <property type="entry name" value="PAC"/>
    <property type="match status" value="2"/>
</dbReference>
<dbReference type="PANTHER" id="PTHR45339:SF1">
    <property type="entry name" value="HYBRID SIGNAL TRANSDUCTION HISTIDINE KINASE J"/>
    <property type="match status" value="1"/>
</dbReference>
<dbReference type="SMART" id="SM00387">
    <property type="entry name" value="HATPase_c"/>
    <property type="match status" value="1"/>
</dbReference>
<dbReference type="CDD" id="cd00082">
    <property type="entry name" value="HisKA"/>
    <property type="match status" value="1"/>
</dbReference>
<dbReference type="EMBL" id="JABSNP010000002">
    <property type="protein sequence ID" value="NRT17592.1"/>
    <property type="molecule type" value="Genomic_DNA"/>
</dbReference>
<feature type="domain" description="PAC" evidence="9">
    <location>
        <begin position="266"/>
        <end position="317"/>
    </location>
</feature>
<dbReference type="SUPFAM" id="SSF52172">
    <property type="entry name" value="CheY-like"/>
    <property type="match status" value="1"/>
</dbReference>
<evidence type="ECO:0000259" key="8">
    <source>
        <dbReference type="PROSITE" id="PS50110"/>
    </source>
</evidence>
<dbReference type="SUPFAM" id="SSF47384">
    <property type="entry name" value="Homodimeric domain of signal transducing histidine kinase"/>
    <property type="match status" value="1"/>
</dbReference>
<accession>A0ABX2FKE0</accession>
<comment type="caution">
    <text evidence="10">The sequence shown here is derived from an EMBL/GenBank/DDBJ whole genome shotgun (WGS) entry which is preliminary data.</text>
</comment>
<dbReference type="SUPFAM" id="SSF55785">
    <property type="entry name" value="PYP-like sensor domain (PAS domain)"/>
    <property type="match status" value="3"/>
</dbReference>
<dbReference type="InterPro" id="IPR036890">
    <property type="entry name" value="HATPase_C_sf"/>
</dbReference>
<dbReference type="PROSITE" id="PS50109">
    <property type="entry name" value="HIS_KIN"/>
    <property type="match status" value="1"/>
</dbReference>
<evidence type="ECO:0000259" key="7">
    <source>
        <dbReference type="PROSITE" id="PS50109"/>
    </source>
</evidence>
<dbReference type="InterPro" id="IPR004358">
    <property type="entry name" value="Sig_transdc_His_kin-like_C"/>
</dbReference>
<dbReference type="SUPFAM" id="SSF55874">
    <property type="entry name" value="ATPase domain of HSP90 chaperone/DNA topoisomerase II/histidine kinase"/>
    <property type="match status" value="1"/>
</dbReference>
<evidence type="ECO:0000256" key="6">
    <source>
        <dbReference type="SAM" id="Coils"/>
    </source>
</evidence>
<dbReference type="SMART" id="SM00091">
    <property type="entry name" value="PAS"/>
    <property type="match status" value="3"/>
</dbReference>
<dbReference type="CDD" id="cd17546">
    <property type="entry name" value="REC_hyHK_CKI1_RcsC-like"/>
    <property type="match status" value="1"/>
</dbReference>
<evidence type="ECO:0000259" key="9">
    <source>
        <dbReference type="PROSITE" id="PS50113"/>
    </source>
</evidence>
<organism evidence="10 11">
    <name type="scientific">Hymenobacter caeli</name>
    <dbReference type="NCBI Taxonomy" id="2735894"/>
    <lineage>
        <taxon>Bacteria</taxon>
        <taxon>Pseudomonadati</taxon>
        <taxon>Bacteroidota</taxon>
        <taxon>Cytophagia</taxon>
        <taxon>Cytophagales</taxon>
        <taxon>Hymenobacteraceae</taxon>
        <taxon>Hymenobacter</taxon>
    </lineage>
</organism>
<reference evidence="10 11" key="1">
    <citation type="submission" date="2020-05" db="EMBL/GenBank/DDBJ databases">
        <title>Genomic Encyclopedia of Type Strains, Phase IV (KMG-V): Genome sequencing to study the core and pangenomes of soil and plant-associated prokaryotes.</title>
        <authorList>
            <person name="Whitman W."/>
        </authorList>
    </citation>
    <scope>NUCLEOTIDE SEQUENCE [LARGE SCALE GENOMIC DNA]</scope>
    <source>
        <strain evidence="10 11">9A</strain>
    </source>
</reference>
<dbReference type="Gene3D" id="3.30.450.20">
    <property type="entry name" value="PAS domain"/>
    <property type="match status" value="3"/>
</dbReference>
<dbReference type="Pfam" id="PF13188">
    <property type="entry name" value="PAS_8"/>
    <property type="match status" value="1"/>
</dbReference>
<dbReference type="PANTHER" id="PTHR45339">
    <property type="entry name" value="HYBRID SIGNAL TRANSDUCTION HISTIDINE KINASE J"/>
    <property type="match status" value="1"/>
</dbReference>
<dbReference type="SMART" id="SM00448">
    <property type="entry name" value="REC"/>
    <property type="match status" value="1"/>
</dbReference>
<keyword evidence="10" id="KW-0418">Kinase</keyword>
<dbReference type="CDD" id="cd00130">
    <property type="entry name" value="PAS"/>
    <property type="match status" value="1"/>
</dbReference>
<evidence type="ECO:0000256" key="5">
    <source>
        <dbReference type="PROSITE-ProRule" id="PRU00169"/>
    </source>
</evidence>
<feature type="coiled-coil region" evidence="6">
    <location>
        <begin position="17"/>
        <end position="72"/>
    </location>
</feature>
<keyword evidence="6" id="KW-0175">Coiled coil</keyword>
<dbReference type="Pfam" id="PF00072">
    <property type="entry name" value="Response_reg"/>
    <property type="match status" value="1"/>
</dbReference>
<dbReference type="Pfam" id="PF02518">
    <property type="entry name" value="HATPase_c"/>
    <property type="match status" value="1"/>
</dbReference>
<dbReference type="Gene3D" id="1.10.287.130">
    <property type="match status" value="1"/>
</dbReference>
<feature type="domain" description="Response regulatory" evidence="8">
    <location>
        <begin position="711"/>
        <end position="829"/>
    </location>
</feature>
<keyword evidence="3 5" id="KW-0597">Phosphoprotein</keyword>
<proteinExistence type="predicted"/>
<evidence type="ECO:0000313" key="10">
    <source>
        <dbReference type="EMBL" id="NRT17592.1"/>
    </source>
</evidence>
<dbReference type="InterPro" id="IPR011006">
    <property type="entry name" value="CheY-like_superfamily"/>
</dbReference>
<gene>
    <name evidence="10" type="ORF">HNP98_000399</name>
</gene>
<dbReference type="Proteomes" id="UP000779507">
    <property type="component" value="Unassembled WGS sequence"/>
</dbReference>